<dbReference type="AlphaFoldDB" id="A0A444Y245"/>
<comment type="caution">
    <text evidence="2">The sequence shown here is derived from an EMBL/GenBank/DDBJ whole genome shotgun (WGS) entry which is preliminary data.</text>
</comment>
<feature type="compositionally biased region" description="Basic and acidic residues" evidence="1">
    <location>
        <begin position="7"/>
        <end position="20"/>
    </location>
</feature>
<gene>
    <name evidence="2" type="ORF">Ahy_B08g091336</name>
</gene>
<evidence type="ECO:0000313" key="3">
    <source>
        <dbReference type="Proteomes" id="UP000289738"/>
    </source>
</evidence>
<reference evidence="2 3" key="1">
    <citation type="submission" date="2019-01" db="EMBL/GenBank/DDBJ databases">
        <title>Sequencing of cultivated peanut Arachis hypogaea provides insights into genome evolution and oil improvement.</title>
        <authorList>
            <person name="Chen X."/>
        </authorList>
    </citation>
    <scope>NUCLEOTIDE SEQUENCE [LARGE SCALE GENOMIC DNA]</scope>
    <source>
        <strain evidence="3">cv. Fuhuasheng</strain>
        <tissue evidence="2">Leaves</tissue>
    </source>
</reference>
<proteinExistence type="predicted"/>
<organism evidence="2 3">
    <name type="scientific">Arachis hypogaea</name>
    <name type="common">Peanut</name>
    <dbReference type="NCBI Taxonomy" id="3818"/>
    <lineage>
        <taxon>Eukaryota</taxon>
        <taxon>Viridiplantae</taxon>
        <taxon>Streptophyta</taxon>
        <taxon>Embryophyta</taxon>
        <taxon>Tracheophyta</taxon>
        <taxon>Spermatophyta</taxon>
        <taxon>Magnoliopsida</taxon>
        <taxon>eudicotyledons</taxon>
        <taxon>Gunneridae</taxon>
        <taxon>Pentapetalae</taxon>
        <taxon>rosids</taxon>
        <taxon>fabids</taxon>
        <taxon>Fabales</taxon>
        <taxon>Fabaceae</taxon>
        <taxon>Papilionoideae</taxon>
        <taxon>50 kb inversion clade</taxon>
        <taxon>dalbergioids sensu lato</taxon>
        <taxon>Dalbergieae</taxon>
        <taxon>Pterocarpus clade</taxon>
        <taxon>Arachis</taxon>
    </lineage>
</organism>
<name>A0A444Y245_ARAHY</name>
<dbReference type="Proteomes" id="UP000289738">
    <property type="component" value="Chromosome B08"/>
</dbReference>
<keyword evidence="3" id="KW-1185">Reference proteome</keyword>
<protein>
    <submittedName>
        <fullName evidence="2">Uncharacterized protein</fullName>
    </submittedName>
</protein>
<feature type="region of interest" description="Disordered" evidence="1">
    <location>
        <begin position="1"/>
        <end position="25"/>
    </location>
</feature>
<accession>A0A444Y245</accession>
<sequence length="168" mass="18233">MGGGGGGREKENRGEGEGRRGKGRPHRCTTALLHWRHHLRAAHRFCSSFLSATVLLLPSASALASVSAFDSVSASVFGSGSGSASFFCFCFLHLNNLESDYWYFVGVREKGGSGGGSASGSAFWERREKGIFCLIETSEKAKKSAFETRKEIALYWRRLVDGKRVGAC</sequence>
<evidence type="ECO:0000256" key="1">
    <source>
        <dbReference type="SAM" id="MobiDB-lite"/>
    </source>
</evidence>
<dbReference type="EMBL" id="SDMP01000018">
    <property type="protein sequence ID" value="RYQ95946.1"/>
    <property type="molecule type" value="Genomic_DNA"/>
</dbReference>
<evidence type="ECO:0000313" key="2">
    <source>
        <dbReference type="EMBL" id="RYQ95946.1"/>
    </source>
</evidence>